<feature type="region of interest" description="Disordered" evidence="1">
    <location>
        <begin position="58"/>
        <end position="153"/>
    </location>
</feature>
<reference evidence="2 3" key="1">
    <citation type="submission" date="2024-09" db="EMBL/GenBank/DDBJ databases">
        <title>Chromosome-scale assembly of Riccia sorocarpa.</title>
        <authorList>
            <person name="Paukszto L."/>
        </authorList>
    </citation>
    <scope>NUCLEOTIDE SEQUENCE [LARGE SCALE GENOMIC DNA]</scope>
    <source>
        <strain evidence="2">LP-2024</strain>
        <tissue evidence="2">Aerial parts of the thallus</tissue>
    </source>
</reference>
<keyword evidence="3" id="KW-1185">Reference proteome</keyword>
<organism evidence="2 3">
    <name type="scientific">Riccia sorocarpa</name>
    <dbReference type="NCBI Taxonomy" id="122646"/>
    <lineage>
        <taxon>Eukaryota</taxon>
        <taxon>Viridiplantae</taxon>
        <taxon>Streptophyta</taxon>
        <taxon>Embryophyta</taxon>
        <taxon>Marchantiophyta</taxon>
        <taxon>Marchantiopsida</taxon>
        <taxon>Marchantiidae</taxon>
        <taxon>Marchantiales</taxon>
        <taxon>Ricciaceae</taxon>
        <taxon>Riccia</taxon>
    </lineage>
</organism>
<evidence type="ECO:0000256" key="1">
    <source>
        <dbReference type="SAM" id="MobiDB-lite"/>
    </source>
</evidence>
<evidence type="ECO:0000313" key="3">
    <source>
        <dbReference type="Proteomes" id="UP001633002"/>
    </source>
</evidence>
<gene>
    <name evidence="2" type="ORF">R1sor_024188</name>
</gene>
<proteinExistence type="predicted"/>
<dbReference type="EMBL" id="JBJQOH010000007">
    <property type="protein sequence ID" value="KAL3681232.1"/>
    <property type="molecule type" value="Genomic_DNA"/>
</dbReference>
<evidence type="ECO:0000313" key="2">
    <source>
        <dbReference type="EMBL" id="KAL3681232.1"/>
    </source>
</evidence>
<dbReference type="AlphaFoldDB" id="A0ABD3GSS5"/>
<protein>
    <submittedName>
        <fullName evidence="2">Uncharacterized protein</fullName>
    </submittedName>
</protein>
<accession>A0ABD3GSS5</accession>
<name>A0ABD3GSS5_9MARC</name>
<comment type="caution">
    <text evidence="2">The sequence shown here is derived from an EMBL/GenBank/DDBJ whole genome shotgun (WGS) entry which is preliminary data.</text>
</comment>
<dbReference type="Proteomes" id="UP001633002">
    <property type="component" value="Unassembled WGS sequence"/>
</dbReference>
<sequence>MRRFSVGRKDSKCRVDERAFGVPDKGSMKWLRANRWPEFTADFPSQSYEWWCRRRESRRKPEDDWGLPSPAMRAEFKTQPSRAEHAPVTGGRAERDPAGPSQPSRPGPHRWTPGSGVALRLPGRVFESRGSTQYIPRGPVGQREVLGRAAGEP</sequence>